<proteinExistence type="predicted"/>
<organism evidence="2 3">
    <name type="scientific">Kitasatospora cheerisanensis KCTC 2395</name>
    <dbReference type="NCBI Taxonomy" id="1348663"/>
    <lineage>
        <taxon>Bacteria</taxon>
        <taxon>Bacillati</taxon>
        <taxon>Actinomycetota</taxon>
        <taxon>Actinomycetes</taxon>
        <taxon>Kitasatosporales</taxon>
        <taxon>Streptomycetaceae</taxon>
        <taxon>Kitasatospora</taxon>
    </lineage>
</organism>
<dbReference type="AlphaFoldDB" id="A0A066Z6B9"/>
<dbReference type="EMBL" id="JNBY01000080">
    <property type="protein sequence ID" value="KDN85675.1"/>
    <property type="molecule type" value="Genomic_DNA"/>
</dbReference>
<evidence type="ECO:0000313" key="2">
    <source>
        <dbReference type="EMBL" id="KDN85675.1"/>
    </source>
</evidence>
<keyword evidence="3" id="KW-1185">Reference proteome</keyword>
<name>A0A066Z6B9_9ACTN</name>
<evidence type="ECO:0000256" key="1">
    <source>
        <dbReference type="SAM" id="MobiDB-lite"/>
    </source>
</evidence>
<comment type="caution">
    <text evidence="2">The sequence shown here is derived from an EMBL/GenBank/DDBJ whole genome shotgun (WGS) entry which is preliminary data.</text>
</comment>
<evidence type="ECO:0000313" key="3">
    <source>
        <dbReference type="Proteomes" id="UP000027178"/>
    </source>
</evidence>
<feature type="region of interest" description="Disordered" evidence="1">
    <location>
        <begin position="23"/>
        <end position="49"/>
    </location>
</feature>
<dbReference type="Proteomes" id="UP000027178">
    <property type="component" value="Unassembled WGS sequence"/>
</dbReference>
<gene>
    <name evidence="2" type="ORF">KCH_25840</name>
</gene>
<dbReference type="HOGENOM" id="CLU_3136690_0_0_11"/>
<sequence length="49" mass="5406">MTHFTLINTAGPLHTGAVLRRQGLHARPDRDRRPAAVVDPDGSRTLSHH</sequence>
<reference evidence="2 3" key="1">
    <citation type="submission" date="2014-05" db="EMBL/GenBank/DDBJ databases">
        <title>Draft Genome Sequence of Kitasatospora cheerisanensis KCTC 2395.</title>
        <authorList>
            <person name="Nam D.H."/>
        </authorList>
    </citation>
    <scope>NUCLEOTIDE SEQUENCE [LARGE SCALE GENOMIC DNA]</scope>
    <source>
        <strain evidence="2 3">KCTC 2395</strain>
    </source>
</reference>
<accession>A0A066Z6B9</accession>
<protein>
    <submittedName>
        <fullName evidence="2">Uncharacterized protein</fullName>
    </submittedName>
</protein>